<dbReference type="GO" id="GO:0005856">
    <property type="term" value="C:cytoskeleton"/>
    <property type="evidence" value="ECO:0007669"/>
    <property type="project" value="UniProtKB-SubCell"/>
</dbReference>
<keyword evidence="7" id="KW-0472">Membrane</keyword>
<dbReference type="Pfam" id="PF21772">
    <property type="entry name" value="CATIP_N"/>
    <property type="match status" value="1"/>
</dbReference>
<evidence type="ECO:0000256" key="8">
    <source>
        <dbReference type="ARBA" id="ARBA00023212"/>
    </source>
</evidence>
<evidence type="ECO:0000256" key="9">
    <source>
        <dbReference type="ARBA" id="ARBA00023242"/>
    </source>
</evidence>
<dbReference type="Ensembl" id="ENSSANT00000017902.1">
    <property type="protein sequence ID" value="ENSSANP00000016764.1"/>
    <property type="gene ID" value="ENSSANG00000008854.1"/>
</dbReference>
<evidence type="ECO:0000256" key="10">
    <source>
        <dbReference type="ARBA" id="ARBA00037538"/>
    </source>
</evidence>
<evidence type="ECO:0000259" key="13">
    <source>
        <dbReference type="Pfam" id="PF21772"/>
    </source>
</evidence>
<accession>A0A671L924</accession>
<evidence type="ECO:0000256" key="2">
    <source>
        <dbReference type="ARBA" id="ARBA00004236"/>
    </source>
</evidence>
<evidence type="ECO:0000313" key="15">
    <source>
        <dbReference type="Proteomes" id="UP000472260"/>
    </source>
</evidence>
<sequence>SGRELGDFSVSVTKASYNEELCYLLHANSHGTIDDIPCGTSIVDENLEILEENHHEYVKLEKQTVDRKVHIVKQDDQLVLNRIISEKEGVKTQTHTCPLSSLKGFVSEASNLMILRILARQKTVPENMTFLSFDADTVLSKSVYVKSTGCKKQMIGEQLVDIFGIERTVHLASRMHLGSPAIMKLQHLPFLLDGGLKTSSLYMEKDQIPVFEKKPLIWEEDMELYSKIFDRKEELKADYSSYIRQHPVLKALLGDFLQFLLLRKPQDVFSFAHDFFAPFVSQSTPGKSLKDSQNFPQE</sequence>
<evidence type="ECO:0000256" key="5">
    <source>
        <dbReference type="ARBA" id="ARBA00022490"/>
    </source>
</evidence>
<evidence type="ECO:0000313" key="14">
    <source>
        <dbReference type="Ensembl" id="ENSSANP00000016764.1"/>
    </source>
</evidence>
<evidence type="ECO:0000256" key="3">
    <source>
        <dbReference type="ARBA" id="ARBA00004245"/>
    </source>
</evidence>
<keyword evidence="9" id="KW-0539">Nucleus</keyword>
<evidence type="ECO:0000256" key="1">
    <source>
        <dbReference type="ARBA" id="ARBA00004123"/>
    </source>
</evidence>
<dbReference type="PANTHER" id="PTHR15505">
    <property type="entry name" value="RIIA DOMAIN-CONTAINING PROTEIN 1"/>
    <property type="match status" value="1"/>
</dbReference>
<evidence type="ECO:0000256" key="12">
    <source>
        <dbReference type="ARBA" id="ARBA00039249"/>
    </source>
</evidence>
<protein>
    <recommendedName>
        <fullName evidence="12">Ciliogenesis-associated TTC17-interacting protein</fullName>
    </recommendedName>
</protein>
<evidence type="ECO:0000256" key="7">
    <source>
        <dbReference type="ARBA" id="ARBA00023136"/>
    </source>
</evidence>
<dbReference type="PANTHER" id="PTHR15505:SF3">
    <property type="entry name" value="CILIOGENESIS-ASSOCIATED TTC17-INTERACTING PROTEIN"/>
    <property type="match status" value="1"/>
</dbReference>
<keyword evidence="8" id="KW-0206">Cytoskeleton</keyword>
<comment type="subcellular location">
    <subcellularLocation>
        <location evidence="2">Cell membrane</location>
    </subcellularLocation>
    <subcellularLocation>
        <location evidence="3">Cytoplasm</location>
        <location evidence="3">Cytoskeleton</location>
    </subcellularLocation>
    <subcellularLocation>
        <location evidence="1">Nucleus</location>
    </subcellularLocation>
</comment>
<evidence type="ECO:0000256" key="6">
    <source>
        <dbReference type="ARBA" id="ARBA00022794"/>
    </source>
</evidence>
<feature type="domain" description="Ciliogenesis-associated TTC17-interacting protein N-terminal" evidence="13">
    <location>
        <begin position="1"/>
        <end position="175"/>
    </location>
</feature>
<dbReference type="Proteomes" id="UP000472260">
    <property type="component" value="Unassembled WGS sequence"/>
</dbReference>
<dbReference type="CDD" id="cd22973">
    <property type="entry name" value="DD_CATIP"/>
    <property type="match status" value="1"/>
</dbReference>
<keyword evidence="4" id="KW-1003">Cell membrane</keyword>
<name>A0A671L924_9TELE</name>
<evidence type="ECO:0000256" key="11">
    <source>
        <dbReference type="ARBA" id="ARBA00037938"/>
    </source>
</evidence>
<keyword evidence="5" id="KW-0963">Cytoplasm</keyword>
<keyword evidence="6" id="KW-0970">Cilium biogenesis/degradation</keyword>
<dbReference type="AlphaFoldDB" id="A0A671L924"/>
<comment type="function">
    <text evidence="10">Plays a role in primary ciliogenesis by modulating actin polymerization.</text>
</comment>
<dbReference type="SUPFAM" id="SSF47391">
    <property type="entry name" value="Dimerization-anchoring domain of cAMP-dependent PK regulatory subunit"/>
    <property type="match status" value="1"/>
</dbReference>
<dbReference type="GO" id="GO:0005634">
    <property type="term" value="C:nucleus"/>
    <property type="evidence" value="ECO:0007669"/>
    <property type="project" value="UniProtKB-SubCell"/>
</dbReference>
<dbReference type="InterPro" id="IPR048777">
    <property type="entry name" value="CATIP_N"/>
</dbReference>
<dbReference type="InterPro" id="IPR047501">
    <property type="entry name" value="DD_CATIP"/>
</dbReference>
<reference evidence="14" key="2">
    <citation type="submission" date="2025-09" db="UniProtKB">
        <authorList>
            <consortium name="Ensembl"/>
        </authorList>
    </citation>
    <scope>IDENTIFICATION</scope>
</reference>
<keyword evidence="15" id="KW-1185">Reference proteome</keyword>
<comment type="similarity">
    <text evidence="11">Belongs to the CATIP family.</text>
</comment>
<dbReference type="GO" id="GO:0030041">
    <property type="term" value="P:actin filament polymerization"/>
    <property type="evidence" value="ECO:0007669"/>
    <property type="project" value="TreeGrafter"/>
</dbReference>
<proteinExistence type="inferred from homology"/>
<organism evidence="14 15">
    <name type="scientific">Sinocyclocheilus anshuiensis</name>
    <dbReference type="NCBI Taxonomy" id="1608454"/>
    <lineage>
        <taxon>Eukaryota</taxon>
        <taxon>Metazoa</taxon>
        <taxon>Chordata</taxon>
        <taxon>Craniata</taxon>
        <taxon>Vertebrata</taxon>
        <taxon>Euteleostomi</taxon>
        <taxon>Actinopterygii</taxon>
        <taxon>Neopterygii</taxon>
        <taxon>Teleostei</taxon>
        <taxon>Ostariophysi</taxon>
        <taxon>Cypriniformes</taxon>
        <taxon>Cyprinidae</taxon>
        <taxon>Cyprininae</taxon>
        <taxon>Sinocyclocheilus</taxon>
    </lineage>
</organism>
<dbReference type="GO" id="GO:0044782">
    <property type="term" value="P:cilium organization"/>
    <property type="evidence" value="ECO:0007669"/>
    <property type="project" value="TreeGrafter"/>
</dbReference>
<evidence type="ECO:0000256" key="4">
    <source>
        <dbReference type="ARBA" id="ARBA00022475"/>
    </source>
</evidence>
<reference evidence="14" key="1">
    <citation type="submission" date="2025-08" db="UniProtKB">
        <authorList>
            <consortium name="Ensembl"/>
        </authorList>
    </citation>
    <scope>IDENTIFICATION</scope>
</reference>
<dbReference type="GO" id="GO:0005886">
    <property type="term" value="C:plasma membrane"/>
    <property type="evidence" value="ECO:0007669"/>
    <property type="project" value="UniProtKB-SubCell"/>
</dbReference>